<keyword evidence="2" id="KW-0812">Transmembrane</keyword>
<feature type="transmembrane region" description="Helical" evidence="2">
    <location>
        <begin position="382"/>
        <end position="404"/>
    </location>
</feature>
<evidence type="ECO:0000256" key="1">
    <source>
        <dbReference type="SAM" id="MobiDB-lite"/>
    </source>
</evidence>
<evidence type="ECO:0000313" key="4">
    <source>
        <dbReference type="EMBL" id="KAK4222893.1"/>
    </source>
</evidence>
<dbReference type="EMBL" id="MU865449">
    <property type="protein sequence ID" value="KAK4222893.1"/>
    <property type="molecule type" value="Genomic_DNA"/>
</dbReference>
<organism evidence="4 5">
    <name type="scientific">Podospora fimiseda</name>
    <dbReference type="NCBI Taxonomy" id="252190"/>
    <lineage>
        <taxon>Eukaryota</taxon>
        <taxon>Fungi</taxon>
        <taxon>Dikarya</taxon>
        <taxon>Ascomycota</taxon>
        <taxon>Pezizomycotina</taxon>
        <taxon>Sordariomycetes</taxon>
        <taxon>Sordariomycetidae</taxon>
        <taxon>Sordariales</taxon>
        <taxon>Podosporaceae</taxon>
        <taxon>Podospora</taxon>
    </lineage>
</organism>
<feature type="region of interest" description="Disordered" evidence="1">
    <location>
        <begin position="317"/>
        <end position="372"/>
    </location>
</feature>
<keyword evidence="3" id="KW-0732">Signal</keyword>
<feature type="compositionally biased region" description="Polar residues" evidence="1">
    <location>
        <begin position="330"/>
        <end position="342"/>
    </location>
</feature>
<keyword evidence="5" id="KW-1185">Reference proteome</keyword>
<gene>
    <name evidence="4" type="ORF">QBC38DRAFT_447851</name>
</gene>
<feature type="compositionally biased region" description="Pro residues" evidence="1">
    <location>
        <begin position="193"/>
        <end position="205"/>
    </location>
</feature>
<keyword evidence="2" id="KW-0472">Membrane</keyword>
<proteinExistence type="predicted"/>
<feature type="region of interest" description="Disordered" evidence="1">
    <location>
        <begin position="38"/>
        <end position="76"/>
    </location>
</feature>
<comment type="caution">
    <text evidence="4">The sequence shown here is derived from an EMBL/GenBank/DDBJ whole genome shotgun (WGS) entry which is preliminary data.</text>
</comment>
<protein>
    <recommendedName>
        <fullName evidence="6">Mid2 domain-containing protein</fullName>
    </recommendedName>
</protein>
<name>A0AAN7BFZ0_9PEZI</name>
<dbReference type="AlphaFoldDB" id="A0AAN7BFZ0"/>
<feature type="chain" id="PRO_5042839965" description="Mid2 domain-containing protein" evidence="3">
    <location>
        <begin position="17"/>
        <end position="497"/>
    </location>
</feature>
<feature type="compositionally biased region" description="Low complexity" evidence="1">
    <location>
        <begin position="206"/>
        <end position="216"/>
    </location>
</feature>
<evidence type="ECO:0000313" key="5">
    <source>
        <dbReference type="Proteomes" id="UP001301958"/>
    </source>
</evidence>
<evidence type="ECO:0008006" key="6">
    <source>
        <dbReference type="Google" id="ProtNLM"/>
    </source>
</evidence>
<dbReference type="Proteomes" id="UP001301958">
    <property type="component" value="Unassembled WGS sequence"/>
</dbReference>
<feature type="compositionally biased region" description="Polar residues" evidence="1">
    <location>
        <begin position="244"/>
        <end position="261"/>
    </location>
</feature>
<evidence type="ECO:0000256" key="2">
    <source>
        <dbReference type="SAM" id="Phobius"/>
    </source>
</evidence>
<feature type="compositionally biased region" description="Low complexity" evidence="1">
    <location>
        <begin position="136"/>
        <end position="151"/>
    </location>
</feature>
<feature type="region of interest" description="Disordered" evidence="1">
    <location>
        <begin position="119"/>
        <end position="291"/>
    </location>
</feature>
<evidence type="ECO:0000256" key="3">
    <source>
        <dbReference type="SAM" id="SignalP"/>
    </source>
</evidence>
<accession>A0AAN7BFZ0</accession>
<feature type="signal peptide" evidence="3">
    <location>
        <begin position="1"/>
        <end position="16"/>
    </location>
</feature>
<keyword evidence="2" id="KW-1133">Transmembrane helix</keyword>
<feature type="compositionally biased region" description="Low complexity" evidence="1">
    <location>
        <begin position="231"/>
        <end position="243"/>
    </location>
</feature>
<reference evidence="4" key="2">
    <citation type="submission" date="2023-05" db="EMBL/GenBank/DDBJ databases">
        <authorList>
            <consortium name="Lawrence Berkeley National Laboratory"/>
            <person name="Steindorff A."/>
            <person name="Hensen N."/>
            <person name="Bonometti L."/>
            <person name="Westerberg I."/>
            <person name="Brannstrom I.O."/>
            <person name="Guillou S."/>
            <person name="Cros-Aarteil S."/>
            <person name="Calhoun S."/>
            <person name="Haridas S."/>
            <person name="Kuo A."/>
            <person name="Mondo S."/>
            <person name="Pangilinan J."/>
            <person name="Riley R."/>
            <person name="Labutti K."/>
            <person name="Andreopoulos B."/>
            <person name="Lipzen A."/>
            <person name="Chen C."/>
            <person name="Yanf M."/>
            <person name="Daum C."/>
            <person name="Ng V."/>
            <person name="Clum A."/>
            <person name="Ohm R."/>
            <person name="Martin F."/>
            <person name="Silar P."/>
            <person name="Natvig D."/>
            <person name="Lalanne C."/>
            <person name="Gautier V."/>
            <person name="Ament-Velasquez S.L."/>
            <person name="Kruys A."/>
            <person name="Hutchinson M.I."/>
            <person name="Powell A.J."/>
            <person name="Barry K."/>
            <person name="Miller A.N."/>
            <person name="Grigoriev I.V."/>
            <person name="Debuchy R."/>
            <person name="Gladieux P."/>
            <person name="Thoren M.H."/>
            <person name="Johannesson H."/>
        </authorList>
    </citation>
    <scope>NUCLEOTIDE SEQUENCE</scope>
    <source>
        <strain evidence="4">CBS 990.96</strain>
    </source>
</reference>
<sequence>MLVIRLFWLHAMLVMAQQPTLEDVLAVGAGEDNANAEIASPVQSDGPAPSISLEDLVGDPTPSTTATTDESSDINLEDVTGPIDALDLGEATPVAVQDPPIAPTQDAVSFSAPASVEPVVETSAAEPPAPQLTSEPVPVTVEVPPVVVPAPNDEDEQEDLDDEDSQAPVAAPTPAQTPVPISAPAPESSPAAVPAPQPSDGPAPAPVSSAAPVPASEATGGAGVFVPPAPASSEAATPEESSPNNDDSQPEPTAASPTNAPAESPVPAGAETTSPPAAVSSDPEEPFLTLVTSPGSTFLSLFTPPAPTGVLAAIQDDDESNSSPAAEIGTDNNISPVSTDSPKSPDDDANSNGTLDAPDDSSGTGLVRTQVEPKGLTTSTKIGLGVGLGVGSVVLLVVVVYIMWHRRMASGREVEFEYAESYTGKHKRGGSKGSDLEKGVGIDERQKLDWESEHDVAFDFGFVKRDVSVKKKAAEEGSVEGVLAGTEGVGVAIGDRR</sequence>
<feature type="compositionally biased region" description="Acidic residues" evidence="1">
    <location>
        <begin position="152"/>
        <end position="165"/>
    </location>
</feature>
<reference evidence="4" key="1">
    <citation type="journal article" date="2023" name="Mol. Phylogenet. Evol.">
        <title>Genome-scale phylogeny and comparative genomics of the fungal order Sordariales.</title>
        <authorList>
            <person name="Hensen N."/>
            <person name="Bonometti L."/>
            <person name="Westerberg I."/>
            <person name="Brannstrom I.O."/>
            <person name="Guillou S."/>
            <person name="Cros-Aarteil S."/>
            <person name="Calhoun S."/>
            <person name="Haridas S."/>
            <person name="Kuo A."/>
            <person name="Mondo S."/>
            <person name="Pangilinan J."/>
            <person name="Riley R."/>
            <person name="LaButti K."/>
            <person name="Andreopoulos B."/>
            <person name="Lipzen A."/>
            <person name="Chen C."/>
            <person name="Yan M."/>
            <person name="Daum C."/>
            <person name="Ng V."/>
            <person name="Clum A."/>
            <person name="Steindorff A."/>
            <person name="Ohm R.A."/>
            <person name="Martin F."/>
            <person name="Silar P."/>
            <person name="Natvig D.O."/>
            <person name="Lalanne C."/>
            <person name="Gautier V."/>
            <person name="Ament-Velasquez S.L."/>
            <person name="Kruys A."/>
            <person name="Hutchinson M.I."/>
            <person name="Powell A.J."/>
            <person name="Barry K."/>
            <person name="Miller A.N."/>
            <person name="Grigoriev I.V."/>
            <person name="Debuchy R."/>
            <person name="Gladieux P."/>
            <person name="Hiltunen Thoren M."/>
            <person name="Johannesson H."/>
        </authorList>
    </citation>
    <scope>NUCLEOTIDE SEQUENCE</scope>
    <source>
        <strain evidence="4">CBS 990.96</strain>
    </source>
</reference>